<evidence type="ECO:0000313" key="2">
    <source>
        <dbReference type="Proteomes" id="UP000264036"/>
    </source>
</evidence>
<proteinExistence type="predicted"/>
<dbReference type="PANTHER" id="PTHR47328:SF1">
    <property type="entry name" value="RUTC FAMILY PROTEIN YOAB"/>
    <property type="match status" value="1"/>
</dbReference>
<gene>
    <name evidence="1" type="ORF">DD666_08230</name>
</gene>
<accession>A0A356LF50</accession>
<dbReference type="AlphaFoldDB" id="A0A356LF50"/>
<dbReference type="SUPFAM" id="SSF55298">
    <property type="entry name" value="YjgF-like"/>
    <property type="match status" value="1"/>
</dbReference>
<evidence type="ECO:0000313" key="1">
    <source>
        <dbReference type="EMBL" id="HBP29388.1"/>
    </source>
</evidence>
<dbReference type="Gene3D" id="3.30.1330.40">
    <property type="entry name" value="RutC-like"/>
    <property type="match status" value="1"/>
</dbReference>
<dbReference type="InterPro" id="IPR035709">
    <property type="entry name" value="YoaB-like"/>
</dbReference>
<name>A0A356LF50_9BURK</name>
<dbReference type="InterPro" id="IPR035959">
    <property type="entry name" value="RutC-like_sf"/>
</dbReference>
<sequence length="62" mass="6963">MVKLQDSKFKVDVYLTAIFDFDAFNLVYDKWIDPACPPARVCSEARLADSRIKVEIAAIALA</sequence>
<reference evidence="1 2" key="1">
    <citation type="journal article" date="2018" name="Nat. Biotechnol.">
        <title>A standardized bacterial taxonomy based on genome phylogeny substantially revises the tree of life.</title>
        <authorList>
            <person name="Parks D.H."/>
            <person name="Chuvochina M."/>
            <person name="Waite D.W."/>
            <person name="Rinke C."/>
            <person name="Skarshewski A."/>
            <person name="Chaumeil P.A."/>
            <person name="Hugenholtz P."/>
        </authorList>
    </citation>
    <scope>NUCLEOTIDE SEQUENCE [LARGE SCALE GENOMIC DNA]</scope>
    <source>
        <strain evidence="1">UBA10707</strain>
    </source>
</reference>
<protein>
    <submittedName>
        <fullName evidence="1">Uncharacterized protein</fullName>
    </submittedName>
</protein>
<dbReference type="Proteomes" id="UP000264036">
    <property type="component" value="Unassembled WGS sequence"/>
</dbReference>
<comment type="caution">
    <text evidence="1">The sequence shown here is derived from an EMBL/GenBank/DDBJ whole genome shotgun (WGS) entry which is preliminary data.</text>
</comment>
<dbReference type="Pfam" id="PF01042">
    <property type="entry name" value="Ribonuc_L-PSP"/>
    <property type="match status" value="1"/>
</dbReference>
<organism evidence="1 2">
    <name type="scientific">Advenella kashmirensis</name>
    <dbReference type="NCBI Taxonomy" id="310575"/>
    <lineage>
        <taxon>Bacteria</taxon>
        <taxon>Pseudomonadati</taxon>
        <taxon>Pseudomonadota</taxon>
        <taxon>Betaproteobacteria</taxon>
        <taxon>Burkholderiales</taxon>
        <taxon>Alcaligenaceae</taxon>
    </lineage>
</organism>
<dbReference type="EMBL" id="DOEK01000020">
    <property type="protein sequence ID" value="HBP29388.1"/>
    <property type="molecule type" value="Genomic_DNA"/>
</dbReference>
<dbReference type="PANTHER" id="PTHR47328">
    <property type="match status" value="1"/>
</dbReference>
<dbReference type="InterPro" id="IPR006175">
    <property type="entry name" value="YjgF/YER057c/UK114"/>
</dbReference>